<comment type="cofactor">
    <cofactor evidence="13">
        <name>Fe(2+)</name>
        <dbReference type="ChEBI" id="CHEBI:29033"/>
    </cofactor>
</comment>
<dbReference type="GO" id="GO:0004768">
    <property type="term" value="F:stearoyl-CoA 9-desaturase activity"/>
    <property type="evidence" value="ECO:0007669"/>
    <property type="project" value="TreeGrafter"/>
</dbReference>
<evidence type="ECO:0000256" key="5">
    <source>
        <dbReference type="ARBA" id="ARBA00022723"/>
    </source>
</evidence>
<sequence>MAPKPNETASTLADAIAGPTETEMKSNDAFKPTYVKRNVLLFLYLHICALYGVYLLLFHAKPASIAWMYVLLVVTTKGITAGAHRLWAHRTYKARLPLRIYLAFANALGFQNSIYEWSRDHRVHHKFSETDADPHNARRGFFFAHVGWLIMRKHPDVLRKGKTVDMSDLLSDPVVRLQKTFYTPLVLVVGILMPTFVPTKLWGEDAITALFVCAFLRLTFSNHVTWLVNSAAHLYGDHPYDLKISPAENVLVSILAMGEGFHNYHHTFPWDYAASEWGWHKNMTKFFIDLWAKLGLAYDLKRVPKDIVLKRKKFNGDGSTPWYDEDSAQEYLKSAD</sequence>
<dbReference type="PANTHER" id="PTHR11351">
    <property type="entry name" value="ACYL-COA DESATURASE"/>
    <property type="match status" value="1"/>
</dbReference>
<dbReference type="EMBL" id="JH431968">
    <property type="status" value="NOT_ANNOTATED_CDS"/>
    <property type="molecule type" value="Genomic_DNA"/>
</dbReference>
<keyword evidence="12 13" id="KW-0275">Fatty acid biosynthesis</keyword>
<comment type="similarity">
    <text evidence="2 13">Belongs to the fatty acid desaturase type 1 family.</text>
</comment>
<dbReference type="GO" id="GO:0005506">
    <property type="term" value="F:iron ion binding"/>
    <property type="evidence" value="ECO:0007669"/>
    <property type="project" value="TreeGrafter"/>
</dbReference>
<dbReference type="HOGENOM" id="CLU_027359_0_0_1"/>
<dbReference type="Pfam" id="PF00487">
    <property type="entry name" value="FA_desaturase"/>
    <property type="match status" value="1"/>
</dbReference>
<dbReference type="GO" id="GO:0005789">
    <property type="term" value="C:endoplasmic reticulum membrane"/>
    <property type="evidence" value="ECO:0007669"/>
    <property type="project" value="TreeGrafter"/>
</dbReference>
<accession>T1J8Z5</accession>
<protein>
    <recommendedName>
        <fullName evidence="15">Fatty acid desaturase domain-containing protein</fullName>
    </recommendedName>
</protein>
<evidence type="ECO:0000256" key="6">
    <source>
        <dbReference type="ARBA" id="ARBA00022832"/>
    </source>
</evidence>
<evidence type="ECO:0000259" key="15">
    <source>
        <dbReference type="Pfam" id="PF00487"/>
    </source>
</evidence>
<dbReference type="GO" id="GO:0006636">
    <property type="term" value="P:unsaturated fatty acid biosynthetic process"/>
    <property type="evidence" value="ECO:0007669"/>
    <property type="project" value="TreeGrafter"/>
</dbReference>
<keyword evidence="17" id="KW-1185">Reference proteome</keyword>
<feature type="transmembrane region" description="Helical" evidence="14">
    <location>
        <begin position="66"/>
        <end position="87"/>
    </location>
</feature>
<dbReference type="PANTHER" id="PTHR11351:SF31">
    <property type="entry name" value="DESATURASE 1, ISOFORM A-RELATED"/>
    <property type="match status" value="1"/>
</dbReference>
<comment type="domain">
    <text evidence="13">The histidine box domains are involved in binding the catalytic metal ions.</text>
</comment>
<dbReference type="InterPro" id="IPR015876">
    <property type="entry name" value="Acyl-CoA_DS"/>
</dbReference>
<evidence type="ECO:0000256" key="14">
    <source>
        <dbReference type="SAM" id="Phobius"/>
    </source>
</evidence>
<dbReference type="InterPro" id="IPR001522">
    <property type="entry name" value="FADS-1_CS"/>
</dbReference>
<keyword evidence="8 13" id="KW-0560">Oxidoreductase</keyword>
<dbReference type="OMA" id="WHISFTT"/>
<keyword evidence="7 14" id="KW-1133">Transmembrane helix</keyword>
<evidence type="ECO:0000313" key="16">
    <source>
        <dbReference type="EnsemblMetazoa" id="SMAR010185-PA"/>
    </source>
</evidence>
<dbReference type="PRINTS" id="PR00075">
    <property type="entry name" value="FACDDSATRASE"/>
</dbReference>
<keyword evidence="11 14" id="KW-0472">Membrane</keyword>
<feature type="transmembrane region" description="Helical" evidence="14">
    <location>
        <begin position="39"/>
        <end position="60"/>
    </location>
</feature>
<dbReference type="InterPro" id="IPR005804">
    <property type="entry name" value="FA_desaturase_dom"/>
</dbReference>
<evidence type="ECO:0000256" key="8">
    <source>
        <dbReference type="ARBA" id="ARBA00023002"/>
    </source>
</evidence>
<evidence type="ECO:0000256" key="13">
    <source>
        <dbReference type="RuleBase" id="RU000581"/>
    </source>
</evidence>
<evidence type="ECO:0000313" key="17">
    <source>
        <dbReference type="Proteomes" id="UP000014500"/>
    </source>
</evidence>
<evidence type="ECO:0000256" key="1">
    <source>
        <dbReference type="ARBA" id="ARBA00004141"/>
    </source>
</evidence>
<dbReference type="Proteomes" id="UP000014500">
    <property type="component" value="Unassembled WGS sequence"/>
</dbReference>
<dbReference type="PROSITE" id="PS00476">
    <property type="entry name" value="FATTY_ACID_DESATUR_1"/>
    <property type="match status" value="1"/>
</dbReference>
<evidence type="ECO:0000256" key="12">
    <source>
        <dbReference type="ARBA" id="ARBA00023160"/>
    </source>
</evidence>
<comment type="subcellular location">
    <subcellularLocation>
        <location evidence="1">Membrane</location>
        <topology evidence="1">Multi-pass membrane protein</topology>
    </subcellularLocation>
</comment>
<dbReference type="PhylomeDB" id="T1J8Z5"/>
<keyword evidence="4 13" id="KW-0812">Transmembrane</keyword>
<reference evidence="16" key="2">
    <citation type="submission" date="2015-02" db="UniProtKB">
        <authorList>
            <consortium name="EnsemblMetazoa"/>
        </authorList>
    </citation>
    <scope>IDENTIFICATION</scope>
</reference>
<evidence type="ECO:0000256" key="9">
    <source>
        <dbReference type="ARBA" id="ARBA00023004"/>
    </source>
</evidence>
<keyword evidence="9" id="KW-0408">Iron</keyword>
<keyword evidence="5" id="KW-0479">Metal-binding</keyword>
<reference evidence="17" key="1">
    <citation type="submission" date="2011-05" db="EMBL/GenBank/DDBJ databases">
        <authorList>
            <person name="Richards S.R."/>
            <person name="Qu J."/>
            <person name="Jiang H."/>
            <person name="Jhangiani S.N."/>
            <person name="Agravi P."/>
            <person name="Goodspeed R."/>
            <person name="Gross S."/>
            <person name="Mandapat C."/>
            <person name="Jackson L."/>
            <person name="Mathew T."/>
            <person name="Pu L."/>
            <person name="Thornton R."/>
            <person name="Saada N."/>
            <person name="Wilczek-Boney K.B."/>
            <person name="Lee S."/>
            <person name="Kovar C."/>
            <person name="Wu Y."/>
            <person name="Scherer S.E."/>
            <person name="Worley K.C."/>
            <person name="Muzny D.M."/>
            <person name="Gibbs R."/>
        </authorList>
    </citation>
    <scope>NUCLEOTIDE SEQUENCE</scope>
    <source>
        <strain evidence="17">Brora</strain>
    </source>
</reference>
<proteinExistence type="inferred from homology"/>
<dbReference type="eggNOG" id="KOG1600">
    <property type="taxonomic scope" value="Eukaryota"/>
</dbReference>
<evidence type="ECO:0000256" key="11">
    <source>
        <dbReference type="ARBA" id="ARBA00023136"/>
    </source>
</evidence>
<evidence type="ECO:0000256" key="10">
    <source>
        <dbReference type="ARBA" id="ARBA00023098"/>
    </source>
</evidence>
<keyword evidence="3 13" id="KW-0444">Lipid biosynthesis</keyword>
<evidence type="ECO:0000256" key="2">
    <source>
        <dbReference type="ARBA" id="ARBA00009295"/>
    </source>
</evidence>
<dbReference type="EnsemblMetazoa" id="SMAR010185-RA">
    <property type="protein sequence ID" value="SMAR010185-PA"/>
    <property type="gene ID" value="SMAR010185"/>
</dbReference>
<feature type="domain" description="Fatty acid desaturase" evidence="15">
    <location>
        <begin position="67"/>
        <end position="269"/>
    </location>
</feature>
<evidence type="ECO:0000256" key="3">
    <source>
        <dbReference type="ARBA" id="ARBA00022516"/>
    </source>
</evidence>
<keyword evidence="6" id="KW-0276">Fatty acid metabolism</keyword>
<organism evidence="16 17">
    <name type="scientific">Strigamia maritima</name>
    <name type="common">European centipede</name>
    <name type="synonym">Geophilus maritimus</name>
    <dbReference type="NCBI Taxonomy" id="126957"/>
    <lineage>
        <taxon>Eukaryota</taxon>
        <taxon>Metazoa</taxon>
        <taxon>Ecdysozoa</taxon>
        <taxon>Arthropoda</taxon>
        <taxon>Myriapoda</taxon>
        <taxon>Chilopoda</taxon>
        <taxon>Pleurostigmophora</taxon>
        <taxon>Geophilomorpha</taxon>
        <taxon>Linotaeniidae</taxon>
        <taxon>Strigamia</taxon>
    </lineage>
</organism>
<keyword evidence="10" id="KW-0443">Lipid metabolism</keyword>
<dbReference type="CDD" id="cd03505">
    <property type="entry name" value="Delta9-FADS-like"/>
    <property type="match status" value="1"/>
</dbReference>
<evidence type="ECO:0000256" key="4">
    <source>
        <dbReference type="ARBA" id="ARBA00022692"/>
    </source>
</evidence>
<dbReference type="AlphaFoldDB" id="T1J8Z5"/>
<evidence type="ECO:0000256" key="7">
    <source>
        <dbReference type="ARBA" id="ARBA00022989"/>
    </source>
</evidence>
<name>T1J8Z5_STRMM</name>
<dbReference type="STRING" id="126957.T1J8Z5"/>